<name>G7W8X0_DESOD</name>
<dbReference type="EMBL" id="CP003108">
    <property type="protein sequence ID" value="AET68179.1"/>
    <property type="molecule type" value="Genomic_DNA"/>
</dbReference>
<protein>
    <submittedName>
        <fullName evidence="1">Uncharacterized protein</fullName>
    </submittedName>
</protein>
<proteinExistence type="predicted"/>
<reference evidence="1 2" key="2">
    <citation type="journal article" date="2012" name="J. Bacteriol.">
        <title>Complete genome sequences of Desulfosporosinus orientis DSM765T, Desulfosporosinus youngiae DSM17734T, Desulfosporosinus meridiei DSM13257T, and Desulfosporosinus acidiphilus DSM22704T.</title>
        <authorList>
            <person name="Pester M."/>
            <person name="Brambilla E."/>
            <person name="Alazard D."/>
            <person name="Rattei T."/>
            <person name="Weinmaier T."/>
            <person name="Han J."/>
            <person name="Lucas S."/>
            <person name="Lapidus A."/>
            <person name="Cheng J.F."/>
            <person name="Goodwin L."/>
            <person name="Pitluck S."/>
            <person name="Peters L."/>
            <person name="Ovchinnikova G."/>
            <person name="Teshima H."/>
            <person name="Detter J.C."/>
            <person name="Han C.S."/>
            <person name="Tapia R."/>
            <person name="Land M.L."/>
            <person name="Hauser L."/>
            <person name="Kyrpides N.C."/>
            <person name="Ivanova N.N."/>
            <person name="Pagani I."/>
            <person name="Huntmann M."/>
            <person name="Wei C.L."/>
            <person name="Davenport K.W."/>
            <person name="Daligault H."/>
            <person name="Chain P.S."/>
            <person name="Chen A."/>
            <person name="Mavromatis K."/>
            <person name="Markowitz V."/>
            <person name="Szeto E."/>
            <person name="Mikhailova N."/>
            <person name="Pati A."/>
            <person name="Wagner M."/>
            <person name="Woyke T."/>
            <person name="Ollivier B."/>
            <person name="Klenk H.P."/>
            <person name="Spring S."/>
            <person name="Loy A."/>
        </authorList>
    </citation>
    <scope>NUCLEOTIDE SEQUENCE [LARGE SCALE GENOMIC DNA]</scope>
    <source>
        <strain evidence="2">ATCC 19365 / DSM 765 / NCIMB 8382 / VKM B-1628</strain>
    </source>
</reference>
<dbReference type="KEGG" id="dor:Desor_2631"/>
<evidence type="ECO:0000313" key="2">
    <source>
        <dbReference type="Proteomes" id="UP000006346"/>
    </source>
</evidence>
<evidence type="ECO:0000313" key="1">
    <source>
        <dbReference type="EMBL" id="AET68179.1"/>
    </source>
</evidence>
<sequence length="140" mass="15718">MTLKIKILKREFNQVERLLDGLNQNDFSKEVVEEIQNLKCVVFSLRAPKFCACSLNNDLFVAIPPIYLCISSGLDHPNPIYFTDTTCPWALYSEPGSPSLFHTSDFVHSRAPVLDSAFEPLKTFKVPPAGMVIPLGKLYV</sequence>
<dbReference type="Proteomes" id="UP000006346">
    <property type="component" value="Chromosome"/>
</dbReference>
<organism evidence="1 2">
    <name type="scientific">Desulfosporosinus orientis (strain ATCC 19365 / DSM 765 / NCIMB 8382 / VKM B-1628 / Singapore I)</name>
    <name type="common">Desulfotomaculum orientis</name>
    <dbReference type="NCBI Taxonomy" id="768706"/>
    <lineage>
        <taxon>Bacteria</taxon>
        <taxon>Bacillati</taxon>
        <taxon>Bacillota</taxon>
        <taxon>Clostridia</taxon>
        <taxon>Eubacteriales</taxon>
        <taxon>Desulfitobacteriaceae</taxon>
        <taxon>Desulfosporosinus</taxon>
    </lineage>
</organism>
<accession>G7W8X0</accession>
<gene>
    <name evidence="1" type="ordered locus">Desor_2631</name>
</gene>
<dbReference type="HOGENOM" id="CLU_1831938_0_0_9"/>
<keyword evidence="2" id="KW-1185">Reference proteome</keyword>
<dbReference type="AlphaFoldDB" id="G7W8X0"/>
<reference evidence="2" key="1">
    <citation type="submission" date="2011-11" db="EMBL/GenBank/DDBJ databases">
        <title>Complete sequence of Desulfosporosinus orientis DSM 765.</title>
        <authorList>
            <person name="Lucas S."/>
            <person name="Han J."/>
            <person name="Lapidus A."/>
            <person name="Cheng J.-F."/>
            <person name="Goodwin L."/>
            <person name="Pitluck S."/>
            <person name="Peters L."/>
            <person name="Ovchinnikova G."/>
            <person name="Teshima H."/>
            <person name="Detter J.C."/>
            <person name="Han C."/>
            <person name="Tapia R."/>
            <person name="Land M."/>
            <person name="Hauser L."/>
            <person name="Kyrpides N."/>
            <person name="Ivanova N."/>
            <person name="Pagani I."/>
            <person name="Pester M."/>
            <person name="Spring S."/>
            <person name="Ollivier B."/>
            <person name="Rattei T."/>
            <person name="Klenk H.-P."/>
            <person name="Wagner M."/>
            <person name="Loy A."/>
            <person name="Woyke T."/>
        </authorList>
    </citation>
    <scope>NUCLEOTIDE SEQUENCE [LARGE SCALE GENOMIC DNA]</scope>
    <source>
        <strain evidence="2">ATCC 19365 / DSM 765 / NCIMB 8382 / VKM B-1628</strain>
    </source>
</reference>